<keyword evidence="6" id="KW-1185">Reference proteome</keyword>
<dbReference type="InterPro" id="IPR050577">
    <property type="entry name" value="MAPR/NEUFC/NENF-like"/>
</dbReference>
<evidence type="ECO:0000256" key="3">
    <source>
        <dbReference type="SAM" id="Phobius"/>
    </source>
</evidence>
<organism evidence="5 6">
    <name type="scientific">Gymnopus androsaceus JB14</name>
    <dbReference type="NCBI Taxonomy" id="1447944"/>
    <lineage>
        <taxon>Eukaryota</taxon>
        <taxon>Fungi</taxon>
        <taxon>Dikarya</taxon>
        <taxon>Basidiomycota</taxon>
        <taxon>Agaricomycotina</taxon>
        <taxon>Agaricomycetes</taxon>
        <taxon>Agaricomycetidae</taxon>
        <taxon>Agaricales</taxon>
        <taxon>Marasmiineae</taxon>
        <taxon>Omphalotaceae</taxon>
        <taxon>Gymnopus</taxon>
    </lineage>
</organism>
<feature type="compositionally biased region" description="Basic and acidic residues" evidence="2">
    <location>
        <begin position="206"/>
        <end position="222"/>
    </location>
</feature>
<dbReference type="GO" id="GO:0012505">
    <property type="term" value="C:endomembrane system"/>
    <property type="evidence" value="ECO:0007669"/>
    <property type="project" value="TreeGrafter"/>
</dbReference>
<evidence type="ECO:0000313" key="5">
    <source>
        <dbReference type="EMBL" id="KAE9395642.1"/>
    </source>
</evidence>
<feature type="domain" description="Cytochrome b5 heme-binding" evidence="4">
    <location>
        <begin position="96"/>
        <end position="192"/>
    </location>
</feature>
<accession>A0A6A4HBI1</accession>
<name>A0A6A4HBI1_9AGAR</name>
<dbReference type="SMART" id="SM01117">
    <property type="entry name" value="Cyt-b5"/>
    <property type="match status" value="1"/>
</dbReference>
<sequence length="236" mass="26348">MAKAALDKPGSLSQGPKETRSDELPKRHKSNDKENTRGNETDSNQETRVVVVLRFILYLVIFGALGGKFFTGSYLWEYDGKWIRLRTYFPPTQRLFTEAGLAQYGGTDSDKPIYVAIDGDVYDVTQGKAYQPGGPYHILAGVDAARAFGTGCFKTHRTHDLRGLSDSEIQGVEHWKGFYQNHKNYFKVGRVSHPPIDPASPIPEGCDTKDKKNAGAKKDTAERQSIVQGKKKHQEL</sequence>
<proteinExistence type="inferred from homology"/>
<keyword evidence="3" id="KW-0472">Membrane</keyword>
<protein>
    <submittedName>
        <fullName evidence="5">Cytochrome b5</fullName>
    </submittedName>
</protein>
<dbReference type="AlphaFoldDB" id="A0A6A4HBI1"/>
<dbReference type="OrthoDB" id="10257697at2759"/>
<feature type="transmembrane region" description="Helical" evidence="3">
    <location>
        <begin position="55"/>
        <end position="76"/>
    </location>
</feature>
<gene>
    <name evidence="5" type="ORF">BT96DRAFT_861731</name>
</gene>
<evidence type="ECO:0000256" key="2">
    <source>
        <dbReference type="SAM" id="MobiDB-lite"/>
    </source>
</evidence>
<dbReference type="PANTHER" id="PTHR10281:SF76">
    <property type="entry name" value="CALCUTTA CUP-RELATED"/>
    <property type="match status" value="1"/>
</dbReference>
<dbReference type="Gene3D" id="3.10.120.10">
    <property type="entry name" value="Cytochrome b5-like heme/steroid binding domain"/>
    <property type="match status" value="1"/>
</dbReference>
<evidence type="ECO:0000256" key="1">
    <source>
        <dbReference type="ARBA" id="ARBA00038357"/>
    </source>
</evidence>
<dbReference type="Pfam" id="PF00173">
    <property type="entry name" value="Cyt-b5"/>
    <property type="match status" value="1"/>
</dbReference>
<dbReference type="EMBL" id="ML769527">
    <property type="protein sequence ID" value="KAE9395642.1"/>
    <property type="molecule type" value="Genomic_DNA"/>
</dbReference>
<keyword evidence="3" id="KW-0812">Transmembrane</keyword>
<feature type="compositionally biased region" description="Basic and acidic residues" evidence="2">
    <location>
        <begin position="17"/>
        <end position="40"/>
    </location>
</feature>
<dbReference type="GO" id="GO:0016020">
    <property type="term" value="C:membrane"/>
    <property type="evidence" value="ECO:0007669"/>
    <property type="project" value="TreeGrafter"/>
</dbReference>
<dbReference type="InterPro" id="IPR001199">
    <property type="entry name" value="Cyt_B5-like_heme/steroid-bd"/>
</dbReference>
<dbReference type="Proteomes" id="UP000799118">
    <property type="component" value="Unassembled WGS sequence"/>
</dbReference>
<dbReference type="PANTHER" id="PTHR10281">
    <property type="entry name" value="MEMBRANE-ASSOCIATED PROGESTERONE RECEPTOR COMPONENT-RELATED"/>
    <property type="match status" value="1"/>
</dbReference>
<keyword evidence="3" id="KW-1133">Transmembrane helix</keyword>
<feature type="region of interest" description="Disordered" evidence="2">
    <location>
        <begin position="192"/>
        <end position="236"/>
    </location>
</feature>
<dbReference type="SUPFAM" id="SSF55856">
    <property type="entry name" value="Cytochrome b5-like heme/steroid binding domain"/>
    <property type="match status" value="1"/>
</dbReference>
<dbReference type="InterPro" id="IPR036400">
    <property type="entry name" value="Cyt_B5-like_heme/steroid_sf"/>
</dbReference>
<evidence type="ECO:0000313" key="6">
    <source>
        <dbReference type="Proteomes" id="UP000799118"/>
    </source>
</evidence>
<comment type="similarity">
    <text evidence="1">Belongs to the cytochrome b5 family. MAPR subfamily.</text>
</comment>
<evidence type="ECO:0000259" key="4">
    <source>
        <dbReference type="SMART" id="SM01117"/>
    </source>
</evidence>
<reference evidence="5" key="1">
    <citation type="journal article" date="2019" name="Environ. Microbiol.">
        <title>Fungal ecological strategies reflected in gene transcription - a case study of two litter decomposers.</title>
        <authorList>
            <person name="Barbi F."/>
            <person name="Kohler A."/>
            <person name="Barry K."/>
            <person name="Baskaran P."/>
            <person name="Daum C."/>
            <person name="Fauchery L."/>
            <person name="Ihrmark K."/>
            <person name="Kuo A."/>
            <person name="LaButti K."/>
            <person name="Lipzen A."/>
            <person name="Morin E."/>
            <person name="Grigoriev I.V."/>
            <person name="Henrissat B."/>
            <person name="Lindahl B."/>
            <person name="Martin F."/>
        </authorList>
    </citation>
    <scope>NUCLEOTIDE SEQUENCE</scope>
    <source>
        <strain evidence="5">JB14</strain>
    </source>
</reference>
<feature type="region of interest" description="Disordered" evidence="2">
    <location>
        <begin position="1"/>
        <end position="43"/>
    </location>
</feature>